<dbReference type="NCBIfam" id="NF033952">
    <property type="entry name" value="AcrID1_fam"/>
    <property type="match status" value="1"/>
</dbReference>
<organism evidence="1">
    <name type="scientific">Sulfolobus islandicus rod-shaped virus 1</name>
    <name type="common">SIRV-1</name>
    <name type="synonym">Sulfolobus virus SIRV-1</name>
    <dbReference type="NCBI Taxonomy" id="157898"/>
    <lineage>
        <taxon>Viruses</taxon>
        <taxon>Adnaviria</taxon>
        <taxon>Zilligvirae</taxon>
        <taxon>Taleaviricota</taxon>
        <taxon>Tokiviricetes</taxon>
        <taxon>Ligamenvirales</taxon>
        <taxon>Rudiviridae</taxon>
        <taxon>Icerudivirus</taxon>
        <taxon>Icerudivirus kverkfjoellense</taxon>
        <taxon>Icerudivirus SIRV1</taxon>
    </lineage>
</organism>
<dbReference type="InterPro" id="IPR009804">
    <property type="entry name" value="SIFV_Orf14"/>
</dbReference>
<organismHost>
    <name type="scientific">Saccharolobus islandicus</name>
    <name type="common">Sulfolobus islandicus</name>
    <dbReference type="NCBI Taxonomy" id="43080"/>
</organismHost>
<reference evidence="1" key="1">
    <citation type="submission" date="2004-05" db="EMBL/GenBank/DDBJ databases">
        <title>Multiple variants of the archaeal rudivirus SIRV1: evolution of a population of DNA virus species.</title>
        <authorList>
            <person name="Peng X."/>
            <person name="Phan H."/>
            <person name="Kessler A."/>
            <person name="Garrett R.A."/>
            <person name="Prangishvili D."/>
        </authorList>
    </citation>
    <scope>NUCLEOTIDE SEQUENCE</scope>
</reference>
<dbReference type="CDD" id="cd22267">
    <property type="entry name" value="AcrID1"/>
    <property type="match status" value="1"/>
</dbReference>
<protein>
    <submittedName>
        <fullName evidence="1">Uncharacterized protein</fullName>
    </submittedName>
</protein>
<evidence type="ECO:0000313" key="1">
    <source>
        <dbReference type="EMBL" id="CAG28290.1"/>
    </source>
</evidence>
<dbReference type="EMBL" id="AJ703805">
    <property type="protein sequence ID" value="CAG28290.1"/>
    <property type="molecule type" value="Genomic_DNA"/>
</dbReference>
<proteinExistence type="predicted"/>
<name>Q5W343_SIRV1</name>
<dbReference type="Pfam" id="PF07118">
    <property type="entry name" value="DUF1374"/>
    <property type="match status" value="1"/>
</dbReference>
<sequence length="96" mass="12135">MNYKELKDMLSPIFENSELWEIDLVFSPELEITEEEFKELIQNAILLQQVINNKIYSDFYEWWEFENQYLKLQVKYYKDTEKIYLRELYFWREVKK</sequence>
<accession>Q5W343</accession>
<dbReference type="Gene3D" id="3.30.160.300">
    <property type="match status" value="1"/>
</dbReference>